<dbReference type="InterPro" id="IPR037524">
    <property type="entry name" value="PA14/GLEYA"/>
</dbReference>
<dbReference type="SUPFAM" id="SSF56988">
    <property type="entry name" value="Anthrax protective antigen"/>
    <property type="match status" value="1"/>
</dbReference>
<feature type="signal peptide" evidence="1">
    <location>
        <begin position="1"/>
        <end position="40"/>
    </location>
</feature>
<gene>
    <name evidence="3" type="ORF">ACFSDX_03175</name>
</gene>
<comment type="caution">
    <text evidence="3">The sequence shown here is derived from an EMBL/GenBank/DDBJ whole genome shotgun (WGS) entry which is preliminary data.</text>
</comment>
<dbReference type="Pfam" id="PF18962">
    <property type="entry name" value="Por_Secre_tail"/>
    <property type="match status" value="1"/>
</dbReference>
<organism evidence="3 4">
    <name type="scientific">Hymenobacter bucti</name>
    <dbReference type="NCBI Taxonomy" id="1844114"/>
    <lineage>
        <taxon>Bacteria</taxon>
        <taxon>Pseudomonadati</taxon>
        <taxon>Bacteroidota</taxon>
        <taxon>Cytophagia</taxon>
        <taxon>Cytophagales</taxon>
        <taxon>Hymenobacteraceae</taxon>
        <taxon>Hymenobacter</taxon>
    </lineage>
</organism>
<dbReference type="RefSeq" id="WP_382319370.1">
    <property type="nucleotide sequence ID" value="NZ_JBHUIA010000001.1"/>
</dbReference>
<keyword evidence="1" id="KW-0732">Signal</keyword>
<evidence type="ECO:0000256" key="1">
    <source>
        <dbReference type="SAM" id="SignalP"/>
    </source>
</evidence>
<dbReference type="InterPro" id="IPR026444">
    <property type="entry name" value="Secre_tail"/>
</dbReference>
<feature type="chain" id="PRO_5046754716" evidence="1">
    <location>
        <begin position="41"/>
        <end position="393"/>
    </location>
</feature>
<keyword evidence="4" id="KW-1185">Reference proteome</keyword>
<dbReference type="Pfam" id="PF07691">
    <property type="entry name" value="PA14"/>
    <property type="match status" value="1"/>
</dbReference>
<evidence type="ECO:0000313" key="4">
    <source>
        <dbReference type="Proteomes" id="UP001597197"/>
    </source>
</evidence>
<dbReference type="Gene3D" id="3.90.182.10">
    <property type="entry name" value="Toxin - Anthrax Protective Antigen,domain 1"/>
    <property type="match status" value="1"/>
</dbReference>
<evidence type="ECO:0000313" key="3">
    <source>
        <dbReference type="EMBL" id="MFD1871411.1"/>
    </source>
</evidence>
<reference evidence="4" key="1">
    <citation type="journal article" date="2019" name="Int. J. Syst. Evol. Microbiol.">
        <title>The Global Catalogue of Microorganisms (GCM) 10K type strain sequencing project: providing services to taxonomists for standard genome sequencing and annotation.</title>
        <authorList>
            <consortium name="The Broad Institute Genomics Platform"/>
            <consortium name="The Broad Institute Genome Sequencing Center for Infectious Disease"/>
            <person name="Wu L."/>
            <person name="Ma J."/>
        </authorList>
    </citation>
    <scope>NUCLEOTIDE SEQUENCE [LARGE SCALE GENOMIC DNA]</scope>
    <source>
        <strain evidence="4">CGMCC 1.15795</strain>
    </source>
</reference>
<dbReference type="NCBIfam" id="TIGR04183">
    <property type="entry name" value="Por_Secre_tail"/>
    <property type="match status" value="1"/>
</dbReference>
<proteinExistence type="predicted"/>
<dbReference type="EMBL" id="JBHUFD010000001">
    <property type="protein sequence ID" value="MFD1871411.1"/>
    <property type="molecule type" value="Genomic_DNA"/>
</dbReference>
<dbReference type="InterPro" id="IPR011658">
    <property type="entry name" value="PA14_dom"/>
</dbReference>
<sequence>MLLLHLAQATRRAAQHNHRLATGLAASLCLGMLSASAAQAQSLPVVVGSPGLSADYYPGYFYDQPSFFTANAPAIHNRPIEQLNFVEAEDDNFKVGKVATYYAANKPDEFSARFQGQLYVTNAGDYTFYLGSDDAAYLWLDNNPQPVAFNKGDSFPYREMNGTCTLSPGLHTLRVDYGEHGGSQGLVLQYSGPDMPKQLVPNGVLYSQVIATIRPTLMHFEAVADNQQVALNWQTAAEENCTGFVIQKSTDGHVFTDLLRQPGGATSLVTHSYDAIDPQPATGWNYYRLQQLRSDRTPVYSPIKAVEIKAVEFVISVYPVPNNGTFYLDVQPANVGTALLKLIDMSGRQVYQQEVSLANGSLQKIEPGMSTGIYMLKLTTSAGTFSQKISLGI</sequence>
<dbReference type="PROSITE" id="PS51820">
    <property type="entry name" value="PA14"/>
    <property type="match status" value="1"/>
</dbReference>
<name>A0ABW4QPB0_9BACT</name>
<dbReference type="Proteomes" id="UP001597197">
    <property type="component" value="Unassembled WGS sequence"/>
</dbReference>
<dbReference type="SMART" id="SM00758">
    <property type="entry name" value="PA14"/>
    <property type="match status" value="1"/>
</dbReference>
<accession>A0ABW4QPB0</accession>
<protein>
    <submittedName>
        <fullName evidence="3">T9SS type A sorting domain-containing protein</fullName>
    </submittedName>
</protein>
<evidence type="ECO:0000259" key="2">
    <source>
        <dbReference type="PROSITE" id="PS51820"/>
    </source>
</evidence>
<feature type="domain" description="PA14" evidence="2">
    <location>
        <begin position="47"/>
        <end position="204"/>
    </location>
</feature>